<feature type="region of interest" description="Disordered" evidence="2">
    <location>
        <begin position="103"/>
        <end position="161"/>
    </location>
</feature>
<dbReference type="OrthoDB" id="1752139at2759"/>
<evidence type="ECO:0000256" key="1">
    <source>
        <dbReference type="SAM" id="Coils"/>
    </source>
</evidence>
<organism evidence="3 4">
    <name type="scientific">Actinidia rufa</name>
    <dbReference type="NCBI Taxonomy" id="165716"/>
    <lineage>
        <taxon>Eukaryota</taxon>
        <taxon>Viridiplantae</taxon>
        <taxon>Streptophyta</taxon>
        <taxon>Embryophyta</taxon>
        <taxon>Tracheophyta</taxon>
        <taxon>Spermatophyta</taxon>
        <taxon>Magnoliopsida</taxon>
        <taxon>eudicotyledons</taxon>
        <taxon>Gunneridae</taxon>
        <taxon>Pentapetalae</taxon>
        <taxon>asterids</taxon>
        <taxon>Ericales</taxon>
        <taxon>Actinidiaceae</taxon>
        <taxon>Actinidia</taxon>
    </lineage>
</organism>
<evidence type="ECO:0000256" key="2">
    <source>
        <dbReference type="SAM" id="MobiDB-lite"/>
    </source>
</evidence>
<sequence>MPEEFIMASPRPVTFVFLRRFIPQQFGAICGNNNYQYSMHLHSGLLSRLSTSNPLDNKARLMANTSQAQDLKGIHCEMHGIAEQIKIMNEINFSLVKHLATNNPPPPIAPIPKDADRSRRSGDQDSHSRHSTNSTGEETKRRGRSPHRDDRTHKCRDKSTTQKIKDLDARIDAINTCTNATVTVDALIRVRQKNVYHFFTIHQKVGKSLKDYVKCFNQAILEVEDPSDKVVVMAMMKELEGKVAELRTREQHAIKELRRMKEDRDAAVERLEKEVAELKYKEALAKKSAIEEYKSLDDFQEPDSRKEFTAQLPSLSQAVKRLTPELKERSDKGFDKGLCFRCDEKFRPGHKCKKLFVIEVYSPDEVEDDDGADEMAVETQAANHEETPKIYLHAIAGTRAPQTMQPKRWGYNRAKEGQFDVVVASGDKLFSGGKCRGIHKEFQGIPITVDLYVFPLEGYGAVLGAQWLRTLGLIMWDFSKLQMKFHISNKEVGLQGMSISADKLVGNIDITREAKMKKQGHHSSHPQQISLCYQYTPPAPLHTATSCVLSVIPQELHFSAPVFLSLATFSIYRPQSREDELMAELIRASILDHGEPPSATSSQPQQLSLTELCLIKKR</sequence>
<dbReference type="AlphaFoldDB" id="A0A7J0F5Y3"/>
<dbReference type="Proteomes" id="UP000585474">
    <property type="component" value="Unassembled WGS sequence"/>
</dbReference>
<keyword evidence="1" id="KW-0175">Coiled coil</keyword>
<feature type="coiled-coil region" evidence="1">
    <location>
        <begin position="236"/>
        <end position="288"/>
    </location>
</feature>
<keyword evidence="4" id="KW-1185">Reference proteome</keyword>
<comment type="caution">
    <text evidence="3">The sequence shown here is derived from an EMBL/GenBank/DDBJ whole genome shotgun (WGS) entry which is preliminary data.</text>
</comment>
<feature type="compositionally biased region" description="Basic and acidic residues" evidence="2">
    <location>
        <begin position="146"/>
        <end position="161"/>
    </location>
</feature>
<evidence type="ECO:0000313" key="3">
    <source>
        <dbReference type="EMBL" id="GFY94104.1"/>
    </source>
</evidence>
<protein>
    <submittedName>
        <fullName evidence="3">Uncharacterized protein</fullName>
    </submittedName>
</protein>
<name>A0A7J0F5Y3_9ERIC</name>
<gene>
    <name evidence="3" type="ORF">Acr_09g0005500</name>
</gene>
<dbReference type="EMBL" id="BJWL01000009">
    <property type="protein sequence ID" value="GFY94104.1"/>
    <property type="molecule type" value="Genomic_DNA"/>
</dbReference>
<reference evidence="3 4" key="1">
    <citation type="submission" date="2019-07" db="EMBL/GenBank/DDBJ databases">
        <title>De Novo Assembly of kiwifruit Actinidia rufa.</title>
        <authorList>
            <person name="Sugita-Konishi S."/>
            <person name="Sato K."/>
            <person name="Mori E."/>
            <person name="Abe Y."/>
            <person name="Kisaki G."/>
            <person name="Hamano K."/>
            <person name="Suezawa K."/>
            <person name="Otani M."/>
            <person name="Fukuda T."/>
            <person name="Manabe T."/>
            <person name="Gomi K."/>
            <person name="Tabuchi M."/>
            <person name="Akimitsu K."/>
            <person name="Kataoka I."/>
        </authorList>
    </citation>
    <scope>NUCLEOTIDE SEQUENCE [LARGE SCALE GENOMIC DNA]</scope>
    <source>
        <strain evidence="4">cv. Fuchu</strain>
    </source>
</reference>
<dbReference type="CDD" id="cd00303">
    <property type="entry name" value="retropepsin_like"/>
    <property type="match status" value="1"/>
</dbReference>
<evidence type="ECO:0000313" key="4">
    <source>
        <dbReference type="Proteomes" id="UP000585474"/>
    </source>
</evidence>
<accession>A0A7J0F5Y3</accession>
<feature type="compositionally biased region" description="Basic and acidic residues" evidence="2">
    <location>
        <begin position="113"/>
        <end position="128"/>
    </location>
</feature>
<proteinExistence type="predicted"/>